<accession>A0A7S3Z8D4</accession>
<gene>
    <name evidence="1" type="ORF">LGLO00237_LOCUS26808</name>
</gene>
<name>A0A7S3Z8D4_9EUKA</name>
<reference evidence="1" key="1">
    <citation type="submission" date="2021-01" db="EMBL/GenBank/DDBJ databases">
        <authorList>
            <person name="Corre E."/>
            <person name="Pelletier E."/>
            <person name="Niang G."/>
            <person name="Scheremetjew M."/>
            <person name="Finn R."/>
            <person name="Kale V."/>
            <person name="Holt S."/>
            <person name="Cochrane G."/>
            <person name="Meng A."/>
            <person name="Brown T."/>
            <person name="Cohen L."/>
        </authorList>
    </citation>
    <scope>NUCLEOTIDE SEQUENCE</scope>
    <source>
        <strain evidence="1">CCCM811</strain>
    </source>
</reference>
<organism evidence="1">
    <name type="scientific">Lotharella globosa</name>
    <dbReference type="NCBI Taxonomy" id="91324"/>
    <lineage>
        <taxon>Eukaryota</taxon>
        <taxon>Sar</taxon>
        <taxon>Rhizaria</taxon>
        <taxon>Cercozoa</taxon>
        <taxon>Chlorarachniophyceae</taxon>
        <taxon>Lotharella</taxon>
    </lineage>
</organism>
<dbReference type="EMBL" id="HBIV01037680">
    <property type="protein sequence ID" value="CAE0675032.1"/>
    <property type="molecule type" value="Transcribed_RNA"/>
</dbReference>
<sequence>MCRDDMSVEDSLCMYEQLEMSSSAWHQQCTYLSVVDYLPNDFYTCLTFWLPTNKFDFWGAPKSCACTCVGFGWSMINVDPLRRKRRQCYGTSTTCASHCVVIGDLWRQC</sequence>
<proteinExistence type="predicted"/>
<protein>
    <submittedName>
        <fullName evidence="1">Uncharacterized protein</fullName>
    </submittedName>
</protein>
<dbReference type="AlphaFoldDB" id="A0A7S3Z8D4"/>
<evidence type="ECO:0000313" key="1">
    <source>
        <dbReference type="EMBL" id="CAE0675032.1"/>
    </source>
</evidence>